<evidence type="ECO:0000256" key="3">
    <source>
        <dbReference type="ARBA" id="ARBA00023163"/>
    </source>
</evidence>
<keyword evidence="2 4" id="KW-0238">DNA-binding</keyword>
<comment type="caution">
    <text evidence="6">The sequence shown here is derived from an EMBL/GenBank/DDBJ whole genome shotgun (WGS) entry which is preliminary data.</text>
</comment>
<dbReference type="GO" id="GO:0003700">
    <property type="term" value="F:DNA-binding transcription factor activity"/>
    <property type="evidence" value="ECO:0007669"/>
    <property type="project" value="TreeGrafter"/>
</dbReference>
<gene>
    <name evidence="6" type="ORF">ETD86_22930</name>
</gene>
<sequence length="179" mass="19179">MRSAWLASVQPVHEQRQRADALRNAHKIARAAVATLREHGPDVSLDEIARRAGIGSATLYRRFGDRDGVMRAAFQTYFAEEIEPLVLAAHDAPDAGQALAEALTATVATLAAHRGLLKAAKESGAFTVDITARFMGPLGAVLTRAQQHGQVRTDLIVRDLAAIVVMALATAHPDDPAHH</sequence>
<dbReference type="Proteomes" id="UP000309128">
    <property type="component" value="Unassembled WGS sequence"/>
</dbReference>
<feature type="DNA-binding region" description="H-T-H motif" evidence="4">
    <location>
        <begin position="44"/>
        <end position="63"/>
    </location>
</feature>
<evidence type="ECO:0000313" key="7">
    <source>
        <dbReference type="Proteomes" id="UP000309128"/>
    </source>
</evidence>
<dbReference type="InterPro" id="IPR049445">
    <property type="entry name" value="TetR_SbtR-like_C"/>
</dbReference>
<evidence type="ECO:0000313" key="6">
    <source>
        <dbReference type="EMBL" id="TMR17721.1"/>
    </source>
</evidence>
<dbReference type="SUPFAM" id="SSF46689">
    <property type="entry name" value="Homeodomain-like"/>
    <property type="match status" value="1"/>
</dbReference>
<dbReference type="PROSITE" id="PS50977">
    <property type="entry name" value="HTH_TETR_2"/>
    <property type="match status" value="1"/>
</dbReference>
<reference evidence="6 7" key="1">
    <citation type="submission" date="2019-05" db="EMBL/GenBank/DDBJ databases">
        <title>Draft genome sequence of Nonomuraea turkmeniaca DSM 43926.</title>
        <authorList>
            <person name="Saricaoglu S."/>
            <person name="Isik K."/>
        </authorList>
    </citation>
    <scope>NUCLEOTIDE SEQUENCE [LARGE SCALE GENOMIC DNA]</scope>
    <source>
        <strain evidence="6 7">DSM 43926</strain>
    </source>
</reference>
<accession>A0A5S4G058</accession>
<dbReference type="Gene3D" id="1.10.357.10">
    <property type="entry name" value="Tetracycline Repressor, domain 2"/>
    <property type="match status" value="1"/>
</dbReference>
<dbReference type="InterPro" id="IPR050109">
    <property type="entry name" value="HTH-type_TetR-like_transc_reg"/>
</dbReference>
<dbReference type="InterPro" id="IPR009057">
    <property type="entry name" value="Homeodomain-like_sf"/>
</dbReference>
<proteinExistence type="predicted"/>
<keyword evidence="7" id="KW-1185">Reference proteome</keyword>
<dbReference type="PANTHER" id="PTHR30055:SF234">
    <property type="entry name" value="HTH-TYPE TRANSCRIPTIONAL REGULATOR BETI"/>
    <property type="match status" value="1"/>
</dbReference>
<evidence type="ECO:0000259" key="5">
    <source>
        <dbReference type="PROSITE" id="PS50977"/>
    </source>
</evidence>
<dbReference type="SUPFAM" id="SSF48498">
    <property type="entry name" value="Tetracyclin repressor-like, C-terminal domain"/>
    <property type="match status" value="1"/>
</dbReference>
<dbReference type="PANTHER" id="PTHR30055">
    <property type="entry name" value="HTH-TYPE TRANSCRIPTIONAL REGULATOR RUTR"/>
    <property type="match status" value="1"/>
</dbReference>
<dbReference type="OrthoDB" id="9795011at2"/>
<dbReference type="Pfam" id="PF21597">
    <property type="entry name" value="TetR_C_43"/>
    <property type="match status" value="1"/>
</dbReference>
<feature type="domain" description="HTH tetR-type" evidence="5">
    <location>
        <begin position="22"/>
        <end position="81"/>
    </location>
</feature>
<dbReference type="InterPro" id="IPR036271">
    <property type="entry name" value="Tet_transcr_reg_TetR-rel_C_sf"/>
</dbReference>
<organism evidence="6 7">
    <name type="scientific">Nonomuraea turkmeniaca</name>
    <dbReference type="NCBI Taxonomy" id="103838"/>
    <lineage>
        <taxon>Bacteria</taxon>
        <taxon>Bacillati</taxon>
        <taxon>Actinomycetota</taxon>
        <taxon>Actinomycetes</taxon>
        <taxon>Streptosporangiales</taxon>
        <taxon>Streptosporangiaceae</taxon>
        <taxon>Nonomuraea</taxon>
    </lineage>
</organism>
<dbReference type="EMBL" id="VCKY01000076">
    <property type="protein sequence ID" value="TMR17721.1"/>
    <property type="molecule type" value="Genomic_DNA"/>
</dbReference>
<evidence type="ECO:0000256" key="2">
    <source>
        <dbReference type="ARBA" id="ARBA00023125"/>
    </source>
</evidence>
<dbReference type="AlphaFoldDB" id="A0A5S4G058"/>
<evidence type="ECO:0000256" key="4">
    <source>
        <dbReference type="PROSITE-ProRule" id="PRU00335"/>
    </source>
</evidence>
<feature type="non-terminal residue" evidence="6">
    <location>
        <position position="179"/>
    </location>
</feature>
<dbReference type="GO" id="GO:0000976">
    <property type="term" value="F:transcription cis-regulatory region binding"/>
    <property type="evidence" value="ECO:0007669"/>
    <property type="project" value="TreeGrafter"/>
</dbReference>
<name>A0A5S4G058_9ACTN</name>
<keyword evidence="1" id="KW-0805">Transcription regulation</keyword>
<evidence type="ECO:0000256" key="1">
    <source>
        <dbReference type="ARBA" id="ARBA00023015"/>
    </source>
</evidence>
<dbReference type="InterPro" id="IPR001647">
    <property type="entry name" value="HTH_TetR"/>
</dbReference>
<dbReference type="Pfam" id="PF00440">
    <property type="entry name" value="TetR_N"/>
    <property type="match status" value="1"/>
</dbReference>
<keyword evidence="3" id="KW-0804">Transcription</keyword>
<protein>
    <submittedName>
        <fullName evidence="6">TetR/AcrR family transcriptional regulator</fullName>
    </submittedName>
</protein>